<dbReference type="AlphaFoldDB" id="A0A2W2ANW6"/>
<evidence type="ECO:0000313" key="4">
    <source>
        <dbReference type="Proteomes" id="UP000248745"/>
    </source>
</evidence>
<evidence type="ECO:0000256" key="1">
    <source>
        <dbReference type="SAM" id="SignalP"/>
    </source>
</evidence>
<dbReference type="OrthoDB" id="678145at2"/>
<comment type="caution">
    <text evidence="3">The sequence shown here is derived from an EMBL/GenBank/DDBJ whole genome shotgun (WGS) entry which is preliminary data.</text>
</comment>
<dbReference type="Pfam" id="PF18962">
    <property type="entry name" value="Por_Secre_tail"/>
    <property type="match status" value="1"/>
</dbReference>
<dbReference type="PANTHER" id="PTHR42754">
    <property type="entry name" value="ENDOGLUCANASE"/>
    <property type="match status" value="1"/>
</dbReference>
<gene>
    <name evidence="3" type="ORF">DN068_05040</name>
</gene>
<dbReference type="Proteomes" id="UP000248745">
    <property type="component" value="Unassembled WGS sequence"/>
</dbReference>
<dbReference type="RefSeq" id="WP_110997802.1">
    <property type="nucleotide sequence ID" value="NZ_QKTW01000007.1"/>
</dbReference>
<reference evidence="3 4" key="1">
    <citation type="submission" date="2018-06" db="EMBL/GenBank/DDBJ databases">
        <title>Mucibacter soli gen. nov., sp. nov., a new member of the family Chitinophagaceae producing mucin.</title>
        <authorList>
            <person name="Kim M.-K."/>
            <person name="Park S."/>
            <person name="Kim T.-S."/>
            <person name="Joung Y."/>
            <person name="Han J.-H."/>
            <person name="Kim S.B."/>
        </authorList>
    </citation>
    <scope>NUCLEOTIDE SEQUENCE [LARGE SCALE GENOMIC DNA]</scope>
    <source>
        <strain evidence="3 4">R1-15</strain>
    </source>
</reference>
<accession>A0A2W2ANW6</accession>
<sequence>MNKLIVLFLSLLFVKNSIAQVSPPSIKFSKTFGGSHDDLGDFIIQTRDKNYLIGGRTNSTDGDIVVPGSDTIGGHYDIFLVKTDSVGTKQWTKVLNNFGDEYLAGIIETDSAYVLAGGTYTDHNHDFASLSASSGFLIWIDKNSGDIINIKDYRQTSISTVINGIALAPDGNLVCAGTYVANPDSVLGNKGSADAWIMKVEQTTGNIIWQKFWGGSGSDRGYGIIPDGNGGYTIDGDVMSTDGDAYGAVYGPHDCFVINVDSIGNTRWFKRFGSSGSVQYLNRIGKTANGYFVAGFASGDGAHVHGSLGDNDIWVMKLNNTGDTVWTRVFGGSYLDRNVSIAVTNDGGVFMNNVILSHDGTFGNSGVLFGNYLIRLDSNGNIVWKNRMGSNKADAPGQGIVTCDNGYVFTAEASQVSRDVTGIDHGSFEMWLCKLNVDGLDNLTPDAPCNYQPPAPPQPSAVAQLNPNGSVSLYPNPTTGIFQLKNLIVGSNIKMMNLVGQKVYEQTAVKKEEQINPGTLAPGLYLVQITTPDKTVNNLKLVIQ</sequence>
<feature type="chain" id="PRO_5016073437" description="Secretion system C-terminal sorting domain-containing protein" evidence="1">
    <location>
        <begin position="20"/>
        <end position="544"/>
    </location>
</feature>
<organism evidence="3 4">
    <name type="scientific">Taibaiella soli</name>
    <dbReference type="NCBI Taxonomy" id="1649169"/>
    <lineage>
        <taxon>Bacteria</taxon>
        <taxon>Pseudomonadati</taxon>
        <taxon>Bacteroidota</taxon>
        <taxon>Chitinophagia</taxon>
        <taxon>Chitinophagales</taxon>
        <taxon>Chitinophagaceae</taxon>
        <taxon>Taibaiella</taxon>
    </lineage>
</organism>
<evidence type="ECO:0000259" key="2">
    <source>
        <dbReference type="Pfam" id="PF18962"/>
    </source>
</evidence>
<name>A0A2W2ANW6_9BACT</name>
<dbReference type="NCBIfam" id="TIGR04183">
    <property type="entry name" value="Por_Secre_tail"/>
    <property type="match status" value="1"/>
</dbReference>
<dbReference type="InterPro" id="IPR026444">
    <property type="entry name" value="Secre_tail"/>
</dbReference>
<feature type="signal peptide" evidence="1">
    <location>
        <begin position="1"/>
        <end position="19"/>
    </location>
</feature>
<protein>
    <recommendedName>
        <fullName evidence="2">Secretion system C-terminal sorting domain-containing protein</fullName>
    </recommendedName>
</protein>
<proteinExistence type="predicted"/>
<keyword evidence="4" id="KW-1185">Reference proteome</keyword>
<evidence type="ECO:0000313" key="3">
    <source>
        <dbReference type="EMBL" id="PZF74060.1"/>
    </source>
</evidence>
<dbReference type="PANTHER" id="PTHR42754:SF1">
    <property type="entry name" value="LIPOPROTEIN"/>
    <property type="match status" value="1"/>
</dbReference>
<dbReference type="EMBL" id="QKTW01000007">
    <property type="protein sequence ID" value="PZF74060.1"/>
    <property type="molecule type" value="Genomic_DNA"/>
</dbReference>
<feature type="domain" description="Secretion system C-terminal sorting" evidence="2">
    <location>
        <begin position="473"/>
        <end position="543"/>
    </location>
</feature>
<keyword evidence="1" id="KW-0732">Signal</keyword>